<sequence>GKAAAADLPASAVPVFEALRAWRGATAKEQGVPAYVIFHDATLREIATLHPSSLAELGGVSGLGEKKLATYGEGVLEVLAQTSPGAAETPAPAAPAPAPRTATPARTHTSPAARTQAPAPQHSDPEFGWDEEPPEYE</sequence>
<dbReference type="GO" id="GO:0003676">
    <property type="term" value="F:nucleic acid binding"/>
    <property type="evidence" value="ECO:0007669"/>
    <property type="project" value="InterPro"/>
</dbReference>
<name>A0A6G3WTX2_9ACTN</name>
<protein>
    <submittedName>
        <fullName evidence="3">ATP-dependent DNA helicase RecQ</fullName>
    </submittedName>
</protein>
<dbReference type="SMART" id="SM00341">
    <property type="entry name" value="HRDC"/>
    <property type="match status" value="1"/>
</dbReference>
<dbReference type="EMBL" id="JAAGMN010001935">
    <property type="protein sequence ID" value="NEE08740.1"/>
    <property type="molecule type" value="Genomic_DNA"/>
</dbReference>
<organism evidence="3">
    <name type="scientific">Streptomyces sp. SID7499</name>
    <dbReference type="NCBI Taxonomy" id="2706086"/>
    <lineage>
        <taxon>Bacteria</taxon>
        <taxon>Bacillati</taxon>
        <taxon>Actinomycetota</taxon>
        <taxon>Actinomycetes</taxon>
        <taxon>Kitasatosporales</taxon>
        <taxon>Streptomycetaceae</taxon>
        <taxon>Streptomyces</taxon>
    </lineage>
</organism>
<accession>A0A6G3WTX2</accession>
<feature type="compositionally biased region" description="Low complexity" evidence="1">
    <location>
        <begin position="82"/>
        <end position="91"/>
    </location>
</feature>
<dbReference type="InterPro" id="IPR010997">
    <property type="entry name" value="HRDC-like_sf"/>
</dbReference>
<dbReference type="GO" id="GO:0004386">
    <property type="term" value="F:helicase activity"/>
    <property type="evidence" value="ECO:0007669"/>
    <property type="project" value="UniProtKB-KW"/>
</dbReference>
<dbReference type="InterPro" id="IPR002121">
    <property type="entry name" value="HRDC_dom"/>
</dbReference>
<feature type="region of interest" description="Disordered" evidence="1">
    <location>
        <begin position="82"/>
        <end position="137"/>
    </location>
</feature>
<evidence type="ECO:0000256" key="1">
    <source>
        <dbReference type="SAM" id="MobiDB-lite"/>
    </source>
</evidence>
<evidence type="ECO:0000259" key="2">
    <source>
        <dbReference type="PROSITE" id="PS50967"/>
    </source>
</evidence>
<evidence type="ECO:0000313" key="3">
    <source>
        <dbReference type="EMBL" id="NEE08740.1"/>
    </source>
</evidence>
<keyword evidence="3" id="KW-0067">ATP-binding</keyword>
<dbReference type="GO" id="GO:0000166">
    <property type="term" value="F:nucleotide binding"/>
    <property type="evidence" value="ECO:0007669"/>
    <property type="project" value="InterPro"/>
</dbReference>
<comment type="caution">
    <text evidence="3">The sequence shown here is derived from an EMBL/GenBank/DDBJ whole genome shotgun (WGS) entry which is preliminary data.</text>
</comment>
<reference evidence="3" key="1">
    <citation type="submission" date="2020-01" db="EMBL/GenBank/DDBJ databases">
        <title>Insect and environment-associated Actinomycetes.</title>
        <authorList>
            <person name="Currrie C."/>
            <person name="Chevrette M."/>
            <person name="Carlson C."/>
            <person name="Stubbendieck R."/>
            <person name="Wendt-Pienkowski E."/>
        </authorList>
    </citation>
    <scope>NUCLEOTIDE SEQUENCE</scope>
    <source>
        <strain evidence="3">SID7499</strain>
    </source>
</reference>
<dbReference type="Gene3D" id="1.10.150.80">
    <property type="entry name" value="HRDC domain"/>
    <property type="match status" value="1"/>
</dbReference>
<feature type="compositionally biased region" description="Low complexity" evidence="1">
    <location>
        <begin position="99"/>
        <end position="115"/>
    </location>
</feature>
<dbReference type="AlphaFoldDB" id="A0A6G3WTX2"/>
<gene>
    <name evidence="3" type="ORF">G3M58_20090</name>
</gene>
<keyword evidence="3" id="KW-0547">Nucleotide-binding</keyword>
<dbReference type="SUPFAM" id="SSF47819">
    <property type="entry name" value="HRDC-like"/>
    <property type="match status" value="1"/>
</dbReference>
<keyword evidence="3" id="KW-0378">Hydrolase</keyword>
<dbReference type="InterPro" id="IPR044876">
    <property type="entry name" value="HRDC_dom_sf"/>
</dbReference>
<dbReference type="Pfam" id="PF00570">
    <property type="entry name" value="HRDC"/>
    <property type="match status" value="1"/>
</dbReference>
<proteinExistence type="predicted"/>
<keyword evidence="3" id="KW-0347">Helicase</keyword>
<dbReference type="PROSITE" id="PS50967">
    <property type="entry name" value="HRDC"/>
    <property type="match status" value="1"/>
</dbReference>
<feature type="domain" description="HRDC" evidence="2">
    <location>
        <begin position="9"/>
        <end position="89"/>
    </location>
</feature>
<feature type="compositionally biased region" description="Acidic residues" evidence="1">
    <location>
        <begin position="127"/>
        <end position="137"/>
    </location>
</feature>
<feature type="non-terminal residue" evidence="3">
    <location>
        <position position="1"/>
    </location>
</feature>